<reference evidence="2 3" key="1">
    <citation type="submission" date="2023-08" db="EMBL/GenBank/DDBJ databases">
        <title>Black Yeasts Isolated from many extreme environments.</title>
        <authorList>
            <person name="Coleine C."/>
            <person name="Stajich J.E."/>
            <person name="Selbmann L."/>
        </authorList>
    </citation>
    <scope>NUCLEOTIDE SEQUENCE [LARGE SCALE GENOMIC DNA]</scope>
    <source>
        <strain evidence="2 3">CCFEE 5910</strain>
    </source>
</reference>
<evidence type="ECO:0000256" key="1">
    <source>
        <dbReference type="SAM" id="MobiDB-lite"/>
    </source>
</evidence>
<dbReference type="EMBL" id="JAVRRJ010000001">
    <property type="protein sequence ID" value="KAK5090769.1"/>
    <property type="molecule type" value="Genomic_DNA"/>
</dbReference>
<proteinExistence type="predicted"/>
<keyword evidence="3" id="KW-1185">Reference proteome</keyword>
<name>A0AAN7T6U6_9EURO</name>
<protein>
    <submittedName>
        <fullName evidence="2">Uncharacterized protein</fullName>
    </submittedName>
</protein>
<feature type="compositionally biased region" description="Basic and acidic residues" evidence="1">
    <location>
        <begin position="24"/>
        <end position="49"/>
    </location>
</feature>
<accession>A0AAN7T6U6</accession>
<sequence>MYSFAELGHPSPETFRSQPMSVEMEAKLKAHEQAQTDAWLKEKPLDHPKRPTKPRPQQATKQSSKSLPDSYKIPLISSDSEREPIFPHVNALTPHTEPKKFYDLGHSTIILPDSAQINANGGLFLLVSDVDTTWHARLNLLSNYSLSSTVDKGKTWRHYATSQKSTDIVHLQQKREKLERPEYLMKQSGINWKSLLGGDAKAKLLDKMQEQQKADDWAELAMQEVKAKLNSCLKIEAKLIEIQSREQEVERKERVFKEGQERARADPSRKASWDRIMGKYRT</sequence>
<feature type="region of interest" description="Disordered" evidence="1">
    <location>
        <begin position="251"/>
        <end position="282"/>
    </location>
</feature>
<evidence type="ECO:0000313" key="3">
    <source>
        <dbReference type="Proteomes" id="UP001309876"/>
    </source>
</evidence>
<organism evidence="2 3">
    <name type="scientific">Lithohypha guttulata</name>
    <dbReference type="NCBI Taxonomy" id="1690604"/>
    <lineage>
        <taxon>Eukaryota</taxon>
        <taxon>Fungi</taxon>
        <taxon>Dikarya</taxon>
        <taxon>Ascomycota</taxon>
        <taxon>Pezizomycotina</taxon>
        <taxon>Eurotiomycetes</taxon>
        <taxon>Chaetothyriomycetidae</taxon>
        <taxon>Chaetothyriales</taxon>
        <taxon>Trichomeriaceae</taxon>
        <taxon>Lithohypha</taxon>
    </lineage>
</organism>
<dbReference type="AlphaFoldDB" id="A0AAN7T6U6"/>
<feature type="region of interest" description="Disordered" evidence="1">
    <location>
        <begin position="1"/>
        <end position="72"/>
    </location>
</feature>
<dbReference type="Proteomes" id="UP001309876">
    <property type="component" value="Unassembled WGS sequence"/>
</dbReference>
<evidence type="ECO:0000313" key="2">
    <source>
        <dbReference type="EMBL" id="KAK5090769.1"/>
    </source>
</evidence>
<feature type="compositionally biased region" description="Polar residues" evidence="1">
    <location>
        <begin position="55"/>
        <end position="67"/>
    </location>
</feature>
<gene>
    <name evidence="2" type="ORF">LTR05_000945</name>
</gene>
<comment type="caution">
    <text evidence="2">The sequence shown here is derived from an EMBL/GenBank/DDBJ whole genome shotgun (WGS) entry which is preliminary data.</text>
</comment>